<feature type="domain" description="Zinc finger DksA/TraR C4-type" evidence="5">
    <location>
        <begin position="74"/>
        <end position="105"/>
    </location>
</feature>
<dbReference type="Pfam" id="PF01258">
    <property type="entry name" value="zf-dskA_traR"/>
    <property type="match status" value="1"/>
</dbReference>
<evidence type="ECO:0000313" key="7">
    <source>
        <dbReference type="EMBL" id="SMP36216.1"/>
    </source>
</evidence>
<proteinExistence type="predicted"/>
<gene>
    <name evidence="7" type="ORF">SAMN06265373_11416</name>
</gene>
<dbReference type="RefSeq" id="WP_283428003.1">
    <property type="nucleotide sequence ID" value="NZ_FXTY01000014.1"/>
</dbReference>
<dbReference type="Pfam" id="PF21173">
    <property type="entry name" value="DksA-like_N"/>
    <property type="match status" value="1"/>
</dbReference>
<dbReference type="PANTHER" id="PTHR33823">
    <property type="entry name" value="RNA POLYMERASE-BINDING TRANSCRIPTION FACTOR DKSA-RELATED"/>
    <property type="match status" value="1"/>
</dbReference>
<evidence type="ECO:0000259" key="5">
    <source>
        <dbReference type="Pfam" id="PF01258"/>
    </source>
</evidence>
<keyword evidence="1" id="KW-0479">Metal-binding</keyword>
<dbReference type="SUPFAM" id="SSF109635">
    <property type="entry name" value="DnaK suppressor protein DksA, alpha-hairpin domain"/>
    <property type="match status" value="1"/>
</dbReference>
<feature type="domain" description="DnaK suppressor protein-like N-terminal" evidence="6">
    <location>
        <begin position="7"/>
        <end position="71"/>
    </location>
</feature>
<feature type="zinc finger region" description="dksA C4-type" evidence="4">
    <location>
        <begin position="79"/>
        <end position="103"/>
    </location>
</feature>
<keyword evidence="3" id="KW-0862">Zinc</keyword>
<sequence length="106" mass="11455">MTDYSKYKGALLKRLAELDKRLHVIEAELEAPHSKDWEDAAVEHEGDEVLEGLGTSGQEEIRRIQAALARMRGGEFGCCVKCGEEIAAARLEVVPDAPLCSACAAG</sequence>
<evidence type="ECO:0000259" key="6">
    <source>
        <dbReference type="Pfam" id="PF21173"/>
    </source>
</evidence>
<organism evidence="7 8">
    <name type="scientific">Shimia sagamensis</name>
    <dbReference type="NCBI Taxonomy" id="1566352"/>
    <lineage>
        <taxon>Bacteria</taxon>
        <taxon>Pseudomonadati</taxon>
        <taxon>Pseudomonadota</taxon>
        <taxon>Alphaproteobacteria</taxon>
        <taxon>Rhodobacterales</taxon>
        <taxon>Roseobacteraceae</taxon>
    </lineage>
</organism>
<evidence type="ECO:0000256" key="3">
    <source>
        <dbReference type="ARBA" id="ARBA00022833"/>
    </source>
</evidence>
<dbReference type="InterPro" id="IPR048487">
    <property type="entry name" value="DksA-like_N"/>
</dbReference>
<comment type="caution">
    <text evidence="7">The sequence shown here is derived from an EMBL/GenBank/DDBJ whole genome shotgun (WGS) entry which is preliminary data.</text>
</comment>
<protein>
    <submittedName>
        <fullName evidence="7">Transcriptional regulator, TraR/DksA family</fullName>
    </submittedName>
</protein>
<dbReference type="EMBL" id="FXTY01000014">
    <property type="protein sequence ID" value="SMP36216.1"/>
    <property type="molecule type" value="Genomic_DNA"/>
</dbReference>
<dbReference type="Proteomes" id="UP001157961">
    <property type="component" value="Unassembled WGS sequence"/>
</dbReference>
<keyword evidence="2" id="KW-0863">Zinc-finger</keyword>
<evidence type="ECO:0000256" key="2">
    <source>
        <dbReference type="ARBA" id="ARBA00022771"/>
    </source>
</evidence>
<evidence type="ECO:0000256" key="1">
    <source>
        <dbReference type="ARBA" id="ARBA00022723"/>
    </source>
</evidence>
<keyword evidence="8" id="KW-1185">Reference proteome</keyword>
<dbReference type="InterPro" id="IPR000962">
    <property type="entry name" value="Znf_DskA_TraR"/>
</dbReference>
<evidence type="ECO:0000256" key="4">
    <source>
        <dbReference type="PROSITE-ProRule" id="PRU00510"/>
    </source>
</evidence>
<dbReference type="SUPFAM" id="SSF57716">
    <property type="entry name" value="Glucocorticoid receptor-like (DNA-binding domain)"/>
    <property type="match status" value="1"/>
</dbReference>
<evidence type="ECO:0000313" key="8">
    <source>
        <dbReference type="Proteomes" id="UP001157961"/>
    </source>
</evidence>
<accession>A0ABY1PPL5</accession>
<name>A0ABY1PPL5_9RHOB</name>
<reference evidence="7 8" key="1">
    <citation type="submission" date="2017-05" db="EMBL/GenBank/DDBJ databases">
        <authorList>
            <person name="Varghese N."/>
            <person name="Submissions S."/>
        </authorList>
    </citation>
    <scope>NUCLEOTIDE SEQUENCE [LARGE SCALE GENOMIC DNA]</scope>
    <source>
        <strain evidence="7 8">DSM 29734</strain>
    </source>
</reference>
<dbReference type="InterPro" id="IPR037187">
    <property type="entry name" value="DnaK_N"/>
</dbReference>
<dbReference type="PANTHER" id="PTHR33823:SF4">
    <property type="entry name" value="GENERAL STRESS PROTEIN 16O"/>
    <property type="match status" value="1"/>
</dbReference>
<dbReference type="Gene3D" id="1.20.120.910">
    <property type="entry name" value="DksA, coiled-coil domain"/>
    <property type="match status" value="1"/>
</dbReference>
<dbReference type="PROSITE" id="PS51128">
    <property type="entry name" value="ZF_DKSA_2"/>
    <property type="match status" value="1"/>
</dbReference>